<feature type="compositionally biased region" description="Pro residues" evidence="1">
    <location>
        <begin position="449"/>
        <end position="458"/>
    </location>
</feature>
<feature type="compositionally biased region" description="Polar residues" evidence="1">
    <location>
        <begin position="476"/>
        <end position="490"/>
    </location>
</feature>
<dbReference type="Proteomes" id="UP000184267">
    <property type="component" value="Unassembled WGS sequence"/>
</dbReference>
<sequence length="490" mass="50883">GTAPFTLTLAPSYGTPRTLNISNDAFQNGKGSYSLKLPFPAKKQFLAIMSDSTGFGSGGVSPAITTGNSESKDACNLTDPGVDFYFEANSNLAQCREYTFSGYTGAIQPVTIHGVVPGGSSFVLNPPKGPTSYDWTADVASGTSLVFIMTDSQGRQGGSSQIYLVNLSDDASCLDKNSPTSVTNAPSGTSTPTKSASSTASSTASASPDSSSSGKTSAGTVVAAIVGCLVAAFIVGTLLWFYIRRQRGASVVKGGFFGRFHKREVDLMHDPSLPPPASVSPYPLYNRQGGSQHDVTTTTPNSTFDLLSAQAQPSGNPFGEGSVYTPSAATLAHRTSVATSQFPPPSPSHRRSMHSGSAAGRPDEGSSGSWDHQTITSGMRRKAAAAGMSPYAPSTRFILHTDLEDDLPPPIEDEVIELPPQYTERRALGPSPSRRSGPSASGSRSRPLSDPPPPPSPTVPTSSPAPGYLSGRDSSDYPTQPAAGSSSRPS</sequence>
<proteinExistence type="predicted"/>
<evidence type="ECO:0000313" key="4">
    <source>
        <dbReference type="Proteomes" id="UP000184267"/>
    </source>
</evidence>
<name>A0A1M2VAZ7_TRAPU</name>
<keyword evidence="2" id="KW-1133">Transmembrane helix</keyword>
<keyword evidence="4" id="KW-1185">Reference proteome</keyword>
<feature type="compositionally biased region" description="Low complexity" evidence="1">
    <location>
        <begin position="185"/>
        <end position="215"/>
    </location>
</feature>
<feature type="region of interest" description="Disordered" evidence="1">
    <location>
        <begin position="403"/>
        <end position="490"/>
    </location>
</feature>
<feature type="compositionally biased region" description="Acidic residues" evidence="1">
    <location>
        <begin position="403"/>
        <end position="416"/>
    </location>
</feature>
<evidence type="ECO:0000256" key="2">
    <source>
        <dbReference type="SAM" id="Phobius"/>
    </source>
</evidence>
<dbReference type="STRING" id="154538.A0A1M2VAZ7"/>
<feature type="compositionally biased region" description="Polar residues" evidence="1">
    <location>
        <begin position="288"/>
        <end position="301"/>
    </location>
</feature>
<dbReference type="OMA" id="CIDDSSP"/>
<feature type="non-terminal residue" evidence="3">
    <location>
        <position position="1"/>
    </location>
</feature>
<evidence type="ECO:0000256" key="1">
    <source>
        <dbReference type="SAM" id="MobiDB-lite"/>
    </source>
</evidence>
<feature type="region of interest" description="Disordered" evidence="1">
    <location>
        <begin position="334"/>
        <end position="388"/>
    </location>
</feature>
<comment type="caution">
    <text evidence="3">The sequence shown here is derived from an EMBL/GenBank/DDBJ whole genome shotgun (WGS) entry which is preliminary data.</text>
</comment>
<reference evidence="3 4" key="1">
    <citation type="submission" date="2016-10" db="EMBL/GenBank/DDBJ databases">
        <title>Genome sequence of the basidiomycete white-rot fungus Trametes pubescens.</title>
        <authorList>
            <person name="Makela M.R."/>
            <person name="Granchi Z."/>
            <person name="Peng M."/>
            <person name="De Vries R.P."/>
            <person name="Grigoriev I."/>
            <person name="Riley R."/>
            <person name="Hilden K."/>
        </authorList>
    </citation>
    <scope>NUCLEOTIDE SEQUENCE [LARGE SCALE GENOMIC DNA]</scope>
    <source>
        <strain evidence="3 4">FBCC735</strain>
    </source>
</reference>
<dbReference type="EMBL" id="MNAD01001519">
    <property type="protein sequence ID" value="OJT04749.1"/>
    <property type="molecule type" value="Genomic_DNA"/>
</dbReference>
<dbReference type="OrthoDB" id="2591431at2759"/>
<keyword evidence="2" id="KW-0472">Membrane</keyword>
<gene>
    <name evidence="3" type="ORF">TRAPUB_4543</name>
</gene>
<dbReference type="CDD" id="cd12087">
    <property type="entry name" value="TM_EGFR-like"/>
    <property type="match status" value="1"/>
</dbReference>
<protein>
    <submittedName>
        <fullName evidence="3">Uncharacterized protein</fullName>
    </submittedName>
</protein>
<evidence type="ECO:0000313" key="3">
    <source>
        <dbReference type="EMBL" id="OJT04749.1"/>
    </source>
</evidence>
<feature type="region of interest" description="Disordered" evidence="1">
    <location>
        <begin position="176"/>
        <end position="215"/>
    </location>
</feature>
<feature type="compositionally biased region" description="Polar residues" evidence="1">
    <location>
        <begin position="366"/>
        <end position="377"/>
    </location>
</feature>
<accession>A0A1M2VAZ7</accession>
<dbReference type="AlphaFoldDB" id="A0A1M2VAZ7"/>
<feature type="compositionally biased region" description="Low complexity" evidence="1">
    <location>
        <begin position="428"/>
        <end position="448"/>
    </location>
</feature>
<feature type="transmembrane region" description="Helical" evidence="2">
    <location>
        <begin position="221"/>
        <end position="243"/>
    </location>
</feature>
<feature type="region of interest" description="Disordered" evidence="1">
    <location>
        <begin position="268"/>
        <end position="301"/>
    </location>
</feature>
<keyword evidence="2" id="KW-0812">Transmembrane</keyword>
<organism evidence="3 4">
    <name type="scientific">Trametes pubescens</name>
    <name type="common">White-rot fungus</name>
    <dbReference type="NCBI Taxonomy" id="154538"/>
    <lineage>
        <taxon>Eukaryota</taxon>
        <taxon>Fungi</taxon>
        <taxon>Dikarya</taxon>
        <taxon>Basidiomycota</taxon>
        <taxon>Agaricomycotina</taxon>
        <taxon>Agaricomycetes</taxon>
        <taxon>Polyporales</taxon>
        <taxon>Polyporaceae</taxon>
        <taxon>Trametes</taxon>
    </lineage>
</organism>